<evidence type="ECO:0000313" key="2">
    <source>
        <dbReference type="EMBL" id="GAA2726332.1"/>
    </source>
</evidence>
<evidence type="ECO:0000256" key="1">
    <source>
        <dbReference type="SAM" id="MobiDB-lite"/>
    </source>
</evidence>
<proteinExistence type="predicted"/>
<accession>A0ABN3U9L7</accession>
<gene>
    <name evidence="2" type="ORF">GCM10010439_28580</name>
</gene>
<reference evidence="2 3" key="1">
    <citation type="journal article" date="2019" name="Int. J. Syst. Evol. Microbiol.">
        <title>The Global Catalogue of Microorganisms (GCM) 10K type strain sequencing project: providing services to taxonomists for standard genome sequencing and annotation.</title>
        <authorList>
            <consortium name="The Broad Institute Genomics Platform"/>
            <consortium name="The Broad Institute Genome Sequencing Center for Infectious Disease"/>
            <person name="Wu L."/>
            <person name="Ma J."/>
        </authorList>
    </citation>
    <scope>NUCLEOTIDE SEQUENCE [LARGE SCALE GENOMIC DNA]</scope>
    <source>
        <strain evidence="2 3">JCM 8201</strain>
    </source>
</reference>
<dbReference type="Proteomes" id="UP001501842">
    <property type="component" value="Unassembled WGS sequence"/>
</dbReference>
<dbReference type="RefSeq" id="WP_344450836.1">
    <property type="nucleotide sequence ID" value="NZ_BAAATZ010000009.1"/>
</dbReference>
<protein>
    <submittedName>
        <fullName evidence="2">Uncharacterized protein</fullName>
    </submittedName>
</protein>
<organism evidence="2 3">
    <name type="scientific">Actinocorallia aurantiaca</name>
    <dbReference type="NCBI Taxonomy" id="46204"/>
    <lineage>
        <taxon>Bacteria</taxon>
        <taxon>Bacillati</taxon>
        <taxon>Actinomycetota</taxon>
        <taxon>Actinomycetes</taxon>
        <taxon>Streptosporangiales</taxon>
        <taxon>Thermomonosporaceae</taxon>
        <taxon>Actinocorallia</taxon>
    </lineage>
</organism>
<dbReference type="EMBL" id="BAAATZ010000009">
    <property type="protein sequence ID" value="GAA2726332.1"/>
    <property type="molecule type" value="Genomic_DNA"/>
</dbReference>
<feature type="compositionally biased region" description="Basic and acidic residues" evidence="1">
    <location>
        <begin position="75"/>
        <end position="84"/>
    </location>
</feature>
<evidence type="ECO:0000313" key="3">
    <source>
        <dbReference type="Proteomes" id="UP001501842"/>
    </source>
</evidence>
<sequence length="96" mass="10746">MKTPAFAEPHGLPNDPVLPAYRDGSTLRVWCEHERTWHVHGLPAGPRASHCRCESSPLRGGYDLEEAGPFTTAIREQHGRERRGSHCPTCGPRQKH</sequence>
<keyword evidence="3" id="KW-1185">Reference proteome</keyword>
<comment type="caution">
    <text evidence="2">The sequence shown here is derived from an EMBL/GenBank/DDBJ whole genome shotgun (WGS) entry which is preliminary data.</text>
</comment>
<name>A0ABN3U9L7_9ACTN</name>
<feature type="region of interest" description="Disordered" evidence="1">
    <location>
        <begin position="75"/>
        <end position="96"/>
    </location>
</feature>